<evidence type="ECO:0000313" key="2">
    <source>
        <dbReference type="EMBL" id="DAD74134.1"/>
    </source>
</evidence>
<reference evidence="2" key="1">
    <citation type="journal article" date="2021" name="Proc. Natl. Acad. Sci. U.S.A.">
        <title>A Catalog of Tens of Thousands of Viruses from Human Metagenomes Reveals Hidden Associations with Chronic Diseases.</title>
        <authorList>
            <person name="Tisza M.J."/>
            <person name="Buck C.B."/>
        </authorList>
    </citation>
    <scope>NUCLEOTIDE SEQUENCE</scope>
    <source>
        <strain evidence="2">CtplG2</strain>
    </source>
</reference>
<feature type="region of interest" description="Disordered" evidence="1">
    <location>
        <begin position="612"/>
        <end position="658"/>
    </location>
</feature>
<proteinExistence type="predicted"/>
<evidence type="ECO:0000256" key="1">
    <source>
        <dbReference type="SAM" id="MobiDB-lite"/>
    </source>
</evidence>
<dbReference type="EMBL" id="BK014753">
    <property type="protein sequence ID" value="DAD74134.1"/>
    <property type="molecule type" value="Genomic_DNA"/>
</dbReference>
<accession>A0A8S5LVT6</accession>
<name>A0A8S5LVT6_9CAUD</name>
<sequence>MGNNKGGSNLKKWQDRLRNNRSEYENELNKMAERDALYNGTKQISGIDGKAAKKSNYVRNIVGEIIEAEVDSSIPLPKVSAKRPEDEDRAMTIEAFLRNELDYLPFEKINDMDERTTPIQGGDFFLVEWDNDRHTHDTVGGLKVSLLHPRQVIPQAGVNNIQDMDYIFVLTGTTKKEIKRRYNVDVFSEDEEFPEVRSGDGDTDITSNELVTLVTAYYKNKNGDIGVYRWVGNTEVQSLPDYFARRLKYCKKCGNIVTEDERICPVCESRVFEHRIQETTQLDRDIDIEINGGQREYISQMTAPVYGDIPVTDETGAEMFDEFGNAMTEYGIIEEARPNEVPIYKLTQYPVILRRNISKSGALLGGSDVDSIKDQQEMIKKLGDKMQEKLLKGGSYVTFPVGVNTRKSDEELKVIELEDPSQKQMIDVLNIQANISNDMAFMDVAYQAARETIGITDSFQGRKDSTAQSGAAKQFAAAQTAGRLESKRVMKQAAYQELFEMMFKFMLAYADEPRATKRQNPIGDIEYGMFDRYNFLERDAAGELYWNDDFLFSVDTTNNNAQNREALWNSTKEAYQSGAFGDPANIDTRILYWATLERYHYPNAGNIKQNLKEQKEQQEAQSNEMQALQSGDGSIQGEGNTGGVQGNLPLPQQPMPRI</sequence>
<organism evidence="2">
    <name type="scientific">Myoviridae sp. ctplG2</name>
    <dbReference type="NCBI Taxonomy" id="2826700"/>
    <lineage>
        <taxon>Viruses</taxon>
        <taxon>Duplodnaviria</taxon>
        <taxon>Heunggongvirae</taxon>
        <taxon>Uroviricota</taxon>
        <taxon>Caudoviricetes</taxon>
    </lineage>
</organism>
<protein>
    <submittedName>
        <fullName evidence="2">Portal protein</fullName>
    </submittedName>
</protein>
<feature type="compositionally biased region" description="Gly residues" evidence="1">
    <location>
        <begin position="634"/>
        <end position="645"/>
    </location>
</feature>